<keyword evidence="6 7" id="KW-0472">Membrane</keyword>
<protein>
    <recommendedName>
        <fullName evidence="10">Cobalt uptake substrate-specific transmembrane region</fullName>
    </recommendedName>
</protein>
<proteinExistence type="predicted"/>
<feature type="transmembrane region" description="Helical" evidence="7">
    <location>
        <begin position="70"/>
        <end position="98"/>
    </location>
</feature>
<dbReference type="EMBL" id="CP040602">
    <property type="protein sequence ID" value="QCU89705.1"/>
    <property type="molecule type" value="Genomic_DNA"/>
</dbReference>
<evidence type="ECO:0000256" key="2">
    <source>
        <dbReference type="ARBA" id="ARBA00022448"/>
    </source>
</evidence>
<organism evidence="8 9">
    <name type="scientific">Thiomicrorhabdus sediminis</name>
    <dbReference type="NCBI Taxonomy" id="2580412"/>
    <lineage>
        <taxon>Bacteria</taxon>
        <taxon>Pseudomonadati</taxon>
        <taxon>Pseudomonadota</taxon>
        <taxon>Gammaproteobacteria</taxon>
        <taxon>Thiotrichales</taxon>
        <taxon>Piscirickettsiaceae</taxon>
        <taxon>Thiomicrorhabdus</taxon>
    </lineage>
</organism>
<dbReference type="Pfam" id="PF01891">
    <property type="entry name" value="CbiM"/>
    <property type="match status" value="1"/>
</dbReference>
<evidence type="ECO:0000313" key="9">
    <source>
        <dbReference type="Proteomes" id="UP000304864"/>
    </source>
</evidence>
<dbReference type="GO" id="GO:0000041">
    <property type="term" value="P:transition metal ion transport"/>
    <property type="evidence" value="ECO:0007669"/>
    <property type="project" value="InterPro"/>
</dbReference>
<dbReference type="KEGG" id="thig:FE785_03150"/>
<evidence type="ECO:0000256" key="5">
    <source>
        <dbReference type="ARBA" id="ARBA00022989"/>
    </source>
</evidence>
<evidence type="ECO:0000256" key="1">
    <source>
        <dbReference type="ARBA" id="ARBA00004651"/>
    </source>
</evidence>
<feature type="transmembrane region" description="Helical" evidence="7">
    <location>
        <begin position="7"/>
        <end position="28"/>
    </location>
</feature>
<feature type="transmembrane region" description="Helical" evidence="7">
    <location>
        <begin position="138"/>
        <end position="159"/>
    </location>
</feature>
<dbReference type="GO" id="GO:0005886">
    <property type="term" value="C:plasma membrane"/>
    <property type="evidence" value="ECO:0007669"/>
    <property type="project" value="UniProtKB-SubCell"/>
</dbReference>
<gene>
    <name evidence="8" type="ORF">FE785_03150</name>
</gene>
<dbReference type="OrthoDB" id="5297929at2"/>
<evidence type="ECO:0000256" key="4">
    <source>
        <dbReference type="ARBA" id="ARBA00022692"/>
    </source>
</evidence>
<evidence type="ECO:0000313" key="8">
    <source>
        <dbReference type="EMBL" id="QCU89705.1"/>
    </source>
</evidence>
<comment type="subcellular location">
    <subcellularLocation>
        <location evidence="1">Cell membrane</location>
        <topology evidence="1">Multi-pass membrane protein</topology>
    </subcellularLocation>
</comment>
<sequence length="222" mass="24988">MNLMAQTLGLPTLIAGWIGLAFMLAWSIKTAPWYKLQNKTAQHVWLAMSVVIFSLWQLEASIHQGVSLHLLLVTLLTMMFGVQFAFFAVLLALLGVVWQQQLGWQAYAINALLMGIIPILVSWGLYRLGAKFLAANFFVYLLYNGFFTATLSMVAVMALSALVLSVNDILNGAQLIKDFVIYIPLMATPEGVLSTFLLMMLIFLKPEWVMTFYEDKYFNNKS</sequence>
<keyword evidence="9" id="KW-1185">Reference proteome</keyword>
<evidence type="ECO:0008006" key="10">
    <source>
        <dbReference type="Google" id="ProtNLM"/>
    </source>
</evidence>
<dbReference type="AlphaFoldDB" id="A0A4P9K468"/>
<reference evidence="8 9" key="1">
    <citation type="submission" date="2019-05" db="EMBL/GenBank/DDBJ databases">
        <title>Thiomicrorhabdus sediminis sp. nov, a novel sulfur-oxidizing bacterium isolated from coastal sediment.</title>
        <authorList>
            <person name="Liu X."/>
        </authorList>
    </citation>
    <scope>NUCLEOTIDE SEQUENCE [LARGE SCALE GENOMIC DNA]</scope>
    <source>
        <strain evidence="8 9">G1</strain>
    </source>
</reference>
<evidence type="ECO:0000256" key="6">
    <source>
        <dbReference type="ARBA" id="ARBA00023136"/>
    </source>
</evidence>
<keyword evidence="4 7" id="KW-0812">Transmembrane</keyword>
<dbReference type="Proteomes" id="UP000304864">
    <property type="component" value="Chromosome"/>
</dbReference>
<name>A0A4P9K468_9GAMM</name>
<evidence type="ECO:0000256" key="3">
    <source>
        <dbReference type="ARBA" id="ARBA00022475"/>
    </source>
</evidence>
<feature type="transmembrane region" description="Helical" evidence="7">
    <location>
        <begin position="179"/>
        <end position="204"/>
    </location>
</feature>
<dbReference type="Gene3D" id="1.10.1760.20">
    <property type="match status" value="1"/>
</dbReference>
<dbReference type="InterPro" id="IPR002751">
    <property type="entry name" value="CbiM/NikMN"/>
</dbReference>
<keyword evidence="5 7" id="KW-1133">Transmembrane helix</keyword>
<feature type="transmembrane region" description="Helical" evidence="7">
    <location>
        <begin position="40"/>
        <end position="58"/>
    </location>
</feature>
<feature type="transmembrane region" description="Helical" evidence="7">
    <location>
        <begin position="104"/>
        <end position="126"/>
    </location>
</feature>
<evidence type="ECO:0000256" key="7">
    <source>
        <dbReference type="SAM" id="Phobius"/>
    </source>
</evidence>
<accession>A0A4P9K468</accession>
<keyword evidence="3" id="KW-1003">Cell membrane</keyword>
<keyword evidence="2" id="KW-0813">Transport</keyword>